<keyword evidence="3" id="KW-0902">Two-component regulatory system</keyword>
<dbReference type="InterPro" id="IPR027417">
    <property type="entry name" value="P-loop_NTPase"/>
</dbReference>
<keyword evidence="6" id="KW-0406">Ion transport</keyword>
<dbReference type="PANTHER" id="PTHR45569:SF1">
    <property type="entry name" value="SENSOR PROTEIN KDPD"/>
    <property type="match status" value="1"/>
</dbReference>
<name>A0A0K1P8C5_9BACT</name>
<dbReference type="CDD" id="cd01987">
    <property type="entry name" value="USP_KdpD-like"/>
    <property type="match status" value="1"/>
</dbReference>
<dbReference type="InterPro" id="IPR006016">
    <property type="entry name" value="UspA"/>
</dbReference>
<dbReference type="GO" id="GO:0034220">
    <property type="term" value="P:monoatomic ion transmembrane transport"/>
    <property type="evidence" value="ECO:0007669"/>
    <property type="project" value="UniProtKB-KW"/>
</dbReference>
<keyword evidence="6" id="KW-0813">Transport</keyword>
<keyword evidence="7" id="KW-1185">Reference proteome</keyword>
<reference evidence="6 7" key="1">
    <citation type="submission" date="2015-08" db="EMBL/GenBank/DDBJ databases">
        <authorList>
            <person name="Babu N.S."/>
            <person name="Beckwith C.J."/>
            <person name="Beseler K.G."/>
            <person name="Brison A."/>
            <person name="Carone J.V."/>
            <person name="Caskin T.P."/>
            <person name="Diamond M."/>
            <person name="Durham M.E."/>
            <person name="Foxe J.M."/>
            <person name="Go M."/>
            <person name="Henderson B.A."/>
            <person name="Jones I.B."/>
            <person name="McGettigan J.A."/>
            <person name="Micheletti S.J."/>
            <person name="Nasrallah M.E."/>
            <person name="Ortiz D."/>
            <person name="Piller C.R."/>
            <person name="Privatt S.R."/>
            <person name="Schneider S.L."/>
            <person name="Sharp S."/>
            <person name="Smith T.C."/>
            <person name="Stanton J.D."/>
            <person name="Ullery H.E."/>
            <person name="Wilson R.J."/>
            <person name="Serrano M.G."/>
            <person name="Buck G."/>
            <person name="Lee V."/>
            <person name="Wang Y."/>
            <person name="Carvalho R."/>
            <person name="Voegtly L."/>
            <person name="Shi R."/>
            <person name="Duckworth R."/>
            <person name="Johnson A."/>
            <person name="Loviza R."/>
            <person name="Walstead R."/>
            <person name="Shah Z."/>
            <person name="Kiflezghi M."/>
            <person name="Wade K."/>
            <person name="Ball S.L."/>
            <person name="Bradley K.W."/>
            <person name="Asai D.J."/>
            <person name="Bowman C.A."/>
            <person name="Russell D.A."/>
            <person name="Pope W.H."/>
            <person name="Jacobs-Sera D."/>
            <person name="Hendrix R.W."/>
            <person name="Hatfull G.F."/>
        </authorList>
    </citation>
    <scope>NUCLEOTIDE SEQUENCE [LARGE SCALE GENOMIC DNA]</scope>
    <source>
        <strain evidence="6 7">DSM 27710</strain>
    </source>
</reference>
<dbReference type="Proteomes" id="UP000055590">
    <property type="component" value="Chromosome"/>
</dbReference>
<dbReference type="KEGG" id="vin:AKJ08_0134"/>
<keyword evidence="6" id="KW-0407">Ion channel</keyword>
<proteinExistence type="predicted"/>
<dbReference type="EMBL" id="CP012332">
    <property type="protein sequence ID" value="AKU89747.1"/>
    <property type="molecule type" value="Genomic_DNA"/>
</dbReference>
<dbReference type="Pfam" id="PF02702">
    <property type="entry name" value="KdpD"/>
    <property type="match status" value="1"/>
</dbReference>
<dbReference type="OrthoDB" id="9806130at2"/>
<dbReference type="SUPFAM" id="SSF52402">
    <property type="entry name" value="Adenine nucleotide alpha hydrolases-like"/>
    <property type="match status" value="1"/>
</dbReference>
<dbReference type="InterPro" id="IPR052023">
    <property type="entry name" value="Histidine_kinase_KdpD"/>
</dbReference>
<dbReference type="PANTHER" id="PTHR45569">
    <property type="entry name" value="SENSOR PROTEIN KDPD"/>
    <property type="match status" value="1"/>
</dbReference>
<evidence type="ECO:0000259" key="4">
    <source>
        <dbReference type="Pfam" id="PF00582"/>
    </source>
</evidence>
<evidence type="ECO:0000259" key="5">
    <source>
        <dbReference type="Pfam" id="PF02702"/>
    </source>
</evidence>
<dbReference type="GO" id="GO:0005886">
    <property type="term" value="C:plasma membrane"/>
    <property type="evidence" value="ECO:0007669"/>
    <property type="project" value="TreeGrafter"/>
</dbReference>
<dbReference type="FunFam" id="3.40.50.300:FF:000483">
    <property type="entry name" value="Sensor histidine kinase KdpD"/>
    <property type="match status" value="1"/>
</dbReference>
<dbReference type="Pfam" id="PF00582">
    <property type="entry name" value="Usp"/>
    <property type="match status" value="1"/>
</dbReference>
<dbReference type="InterPro" id="IPR003852">
    <property type="entry name" value="Sig_transdc_His_kinase_KdpD_N"/>
</dbReference>
<evidence type="ECO:0000256" key="2">
    <source>
        <dbReference type="ARBA" id="ARBA00022777"/>
    </source>
</evidence>
<dbReference type="InterPro" id="IPR014729">
    <property type="entry name" value="Rossmann-like_a/b/a_fold"/>
</dbReference>
<organism evidence="6 7">
    <name type="scientific">Vulgatibacter incomptus</name>
    <dbReference type="NCBI Taxonomy" id="1391653"/>
    <lineage>
        <taxon>Bacteria</taxon>
        <taxon>Pseudomonadati</taxon>
        <taxon>Myxococcota</taxon>
        <taxon>Myxococcia</taxon>
        <taxon>Myxococcales</taxon>
        <taxon>Cystobacterineae</taxon>
        <taxon>Vulgatibacteraceae</taxon>
        <taxon>Vulgatibacter</taxon>
    </lineage>
</organism>
<dbReference type="PATRIC" id="fig|1391653.3.peg.141"/>
<dbReference type="AlphaFoldDB" id="A0A0K1P8C5"/>
<dbReference type="RefSeq" id="WP_050724296.1">
    <property type="nucleotide sequence ID" value="NZ_CP012332.1"/>
</dbReference>
<dbReference type="STRING" id="1391653.AKJ08_0134"/>
<evidence type="ECO:0000313" key="6">
    <source>
        <dbReference type="EMBL" id="AKU89747.1"/>
    </source>
</evidence>
<keyword evidence="1" id="KW-0808">Transferase</keyword>
<protein>
    <submittedName>
        <fullName evidence="6">Osmosensitive K+ channel histidine kinase KdpD</fullName>
    </submittedName>
</protein>
<dbReference type="GO" id="GO:0005737">
    <property type="term" value="C:cytoplasm"/>
    <property type="evidence" value="ECO:0007669"/>
    <property type="project" value="UniProtKB-ARBA"/>
</dbReference>
<feature type="domain" description="Signal transduction histidine kinase osmosensitive K+ channel sensor N-terminal" evidence="5">
    <location>
        <begin position="15"/>
        <end position="223"/>
    </location>
</feature>
<accession>A0A0K1P8C5</accession>
<evidence type="ECO:0000313" key="7">
    <source>
        <dbReference type="Proteomes" id="UP000055590"/>
    </source>
</evidence>
<gene>
    <name evidence="6" type="ORF">AKJ08_0134</name>
</gene>
<dbReference type="Gene3D" id="3.40.50.620">
    <property type="entry name" value="HUPs"/>
    <property type="match status" value="1"/>
</dbReference>
<sequence>MTNPGAFLDLVRRARRGRLKIYVGFASGVGKTYHMLEEAHALQAHGTDVVLGFIETHGRPDTEALVEGLEVVPRKKIAYRGGTLEELDLDALLARAPEIAVVDELAHTNAPGSRHPKRYLDVLELLDAGINVISAVNVQHLESLNDLVHRAAGLVVRETIPDSFLERADQVVNLDLAVEDLLERLREGKIVSEAEIPTALQNFFREQKLAALRELSLREVAESLDRELTALTPKERREAIGRIMVCISPASPRAEVLLRRGSRVAAHLGTEWFVVYVETPAESRMSAEKARRLEANLDHARDHGAEVMRLRARDPVQALLDFARSHEVQRIIIGRTARTLPERLTRRSFVERMVRESRGFDLSIVSAED</sequence>
<keyword evidence="2 6" id="KW-0418">Kinase</keyword>
<dbReference type="GO" id="GO:0000155">
    <property type="term" value="F:phosphorelay sensor kinase activity"/>
    <property type="evidence" value="ECO:0007669"/>
    <property type="project" value="InterPro"/>
</dbReference>
<evidence type="ECO:0000256" key="1">
    <source>
        <dbReference type="ARBA" id="ARBA00022679"/>
    </source>
</evidence>
<feature type="domain" description="UspA" evidence="4">
    <location>
        <begin position="241"/>
        <end position="357"/>
    </location>
</feature>
<dbReference type="Gene3D" id="3.40.50.300">
    <property type="entry name" value="P-loop containing nucleotide triphosphate hydrolases"/>
    <property type="match status" value="1"/>
</dbReference>
<evidence type="ECO:0000256" key="3">
    <source>
        <dbReference type="ARBA" id="ARBA00023012"/>
    </source>
</evidence>